<keyword evidence="2" id="KW-1185">Reference proteome</keyword>
<evidence type="ECO:0000313" key="1">
    <source>
        <dbReference type="EMBL" id="PMD12840.1"/>
    </source>
</evidence>
<name>A0A2J6PFN2_9HELO</name>
<dbReference type="OrthoDB" id="9991317at2759"/>
<dbReference type="Proteomes" id="UP000235672">
    <property type="component" value="Unassembled WGS sequence"/>
</dbReference>
<protein>
    <submittedName>
        <fullName evidence="1">Uncharacterized protein</fullName>
    </submittedName>
</protein>
<accession>A0A2J6PFN2</accession>
<dbReference type="AlphaFoldDB" id="A0A2J6PFN2"/>
<sequence length="345" mass="38939">MLYHGTHTSLYKTLPSSVIPVLEDAILKTKLKFFKAAEDIFNHDLSAYHEVPIIAIERGELYLPQFKFLQALEALDQVPDPLLTASEEDRDVQQLLTVSRGVMKIKTEAVYEPAVDAMQKIIREWVSKSVDEYTDIQVECIRKSTLASIFLASSPTLITDKMKFLPTPKPSANPPASWQGLTAFRVSLIAQGRFIEALKLSKSERVLGSAIGRYQNACMLLKFGLEHRAQLLNAEDEIPWRVAMLPLQLNMVDFFASLNLKTEARTRLSYFEKELEETIALVNGETGTLSIANCLDTLSIEFYCLKLLEENERTEARFQQLLVLGEKMLDGTHSQTQQCHDLAIA</sequence>
<organism evidence="1 2">
    <name type="scientific">Hyaloscypha hepaticicola</name>
    <dbReference type="NCBI Taxonomy" id="2082293"/>
    <lineage>
        <taxon>Eukaryota</taxon>
        <taxon>Fungi</taxon>
        <taxon>Dikarya</taxon>
        <taxon>Ascomycota</taxon>
        <taxon>Pezizomycotina</taxon>
        <taxon>Leotiomycetes</taxon>
        <taxon>Helotiales</taxon>
        <taxon>Hyaloscyphaceae</taxon>
        <taxon>Hyaloscypha</taxon>
    </lineage>
</organism>
<gene>
    <name evidence="1" type="ORF">NA56DRAFT_712696</name>
</gene>
<reference evidence="1 2" key="1">
    <citation type="submission" date="2016-05" db="EMBL/GenBank/DDBJ databases">
        <title>A degradative enzymes factory behind the ericoid mycorrhizal symbiosis.</title>
        <authorList>
            <consortium name="DOE Joint Genome Institute"/>
            <person name="Martino E."/>
            <person name="Morin E."/>
            <person name="Grelet G."/>
            <person name="Kuo A."/>
            <person name="Kohler A."/>
            <person name="Daghino S."/>
            <person name="Barry K."/>
            <person name="Choi C."/>
            <person name="Cichocki N."/>
            <person name="Clum A."/>
            <person name="Copeland A."/>
            <person name="Hainaut M."/>
            <person name="Haridas S."/>
            <person name="Labutti K."/>
            <person name="Lindquist E."/>
            <person name="Lipzen A."/>
            <person name="Khouja H.-R."/>
            <person name="Murat C."/>
            <person name="Ohm R."/>
            <person name="Olson A."/>
            <person name="Spatafora J."/>
            <person name="Veneault-Fourrey C."/>
            <person name="Henrissat B."/>
            <person name="Grigoriev I."/>
            <person name="Martin F."/>
            <person name="Perotto S."/>
        </authorList>
    </citation>
    <scope>NUCLEOTIDE SEQUENCE [LARGE SCALE GENOMIC DNA]</scope>
    <source>
        <strain evidence="1 2">UAMH 7357</strain>
    </source>
</reference>
<dbReference type="EMBL" id="KZ613541">
    <property type="protein sequence ID" value="PMD12840.1"/>
    <property type="molecule type" value="Genomic_DNA"/>
</dbReference>
<proteinExistence type="predicted"/>
<evidence type="ECO:0000313" key="2">
    <source>
        <dbReference type="Proteomes" id="UP000235672"/>
    </source>
</evidence>